<comment type="caution">
    <text evidence="9">The sequence shown here is derived from an EMBL/GenBank/DDBJ whole genome shotgun (WGS) entry which is preliminary data.</text>
</comment>
<keyword evidence="3" id="KW-1003">Cell membrane</keyword>
<keyword evidence="5 7" id="KW-1133">Transmembrane helix</keyword>
<feature type="domain" description="ABC transmembrane type-1" evidence="8">
    <location>
        <begin position="82"/>
        <end position="293"/>
    </location>
</feature>
<organism evidence="9 10">
    <name type="scientific">Falsochrobactrum ovis</name>
    <dbReference type="NCBI Taxonomy" id="1293442"/>
    <lineage>
        <taxon>Bacteria</taxon>
        <taxon>Pseudomonadati</taxon>
        <taxon>Pseudomonadota</taxon>
        <taxon>Alphaproteobacteria</taxon>
        <taxon>Hyphomicrobiales</taxon>
        <taxon>Brucellaceae</taxon>
        <taxon>Falsochrobactrum</taxon>
    </lineage>
</organism>
<accession>A0A364JU62</accession>
<dbReference type="GO" id="GO:0005886">
    <property type="term" value="C:plasma membrane"/>
    <property type="evidence" value="ECO:0007669"/>
    <property type="project" value="UniProtKB-SubCell"/>
</dbReference>
<feature type="transmembrane region" description="Helical" evidence="7">
    <location>
        <begin position="86"/>
        <end position="107"/>
    </location>
</feature>
<dbReference type="InterPro" id="IPR051393">
    <property type="entry name" value="ABC_transporter_permease"/>
</dbReference>
<evidence type="ECO:0000256" key="3">
    <source>
        <dbReference type="ARBA" id="ARBA00022475"/>
    </source>
</evidence>
<evidence type="ECO:0000313" key="10">
    <source>
        <dbReference type="Proteomes" id="UP000249453"/>
    </source>
</evidence>
<dbReference type="OrthoDB" id="7939379at2"/>
<dbReference type="Proteomes" id="UP000249453">
    <property type="component" value="Unassembled WGS sequence"/>
</dbReference>
<dbReference type="AlphaFoldDB" id="A0A364JU62"/>
<feature type="transmembrane region" description="Helical" evidence="7">
    <location>
        <begin position="222"/>
        <end position="242"/>
    </location>
</feature>
<dbReference type="PANTHER" id="PTHR30193">
    <property type="entry name" value="ABC TRANSPORTER PERMEASE PROTEIN"/>
    <property type="match status" value="1"/>
</dbReference>
<dbReference type="EMBL" id="QLMK01000008">
    <property type="protein sequence ID" value="RAK27830.1"/>
    <property type="molecule type" value="Genomic_DNA"/>
</dbReference>
<dbReference type="RefSeq" id="WP_111575586.1">
    <property type="nucleotide sequence ID" value="NZ_JBHEEY010000008.1"/>
</dbReference>
<comment type="subcellular location">
    <subcellularLocation>
        <location evidence="1 7">Cell membrane</location>
        <topology evidence="1 7">Multi-pass membrane protein</topology>
    </subcellularLocation>
</comment>
<feature type="transmembrane region" description="Helical" evidence="7">
    <location>
        <begin position="167"/>
        <end position="190"/>
    </location>
</feature>
<evidence type="ECO:0000256" key="2">
    <source>
        <dbReference type="ARBA" id="ARBA00022448"/>
    </source>
</evidence>
<proteinExistence type="inferred from homology"/>
<keyword evidence="4 7" id="KW-0812">Transmembrane</keyword>
<evidence type="ECO:0000256" key="6">
    <source>
        <dbReference type="ARBA" id="ARBA00023136"/>
    </source>
</evidence>
<feature type="transmembrane region" description="Helical" evidence="7">
    <location>
        <begin position="275"/>
        <end position="299"/>
    </location>
</feature>
<dbReference type="InterPro" id="IPR000515">
    <property type="entry name" value="MetI-like"/>
</dbReference>
<keyword evidence="2 7" id="KW-0813">Transport</keyword>
<evidence type="ECO:0000259" key="8">
    <source>
        <dbReference type="PROSITE" id="PS50928"/>
    </source>
</evidence>
<dbReference type="CDD" id="cd06261">
    <property type="entry name" value="TM_PBP2"/>
    <property type="match status" value="1"/>
</dbReference>
<dbReference type="Pfam" id="PF00528">
    <property type="entry name" value="BPD_transp_1"/>
    <property type="match status" value="1"/>
</dbReference>
<gene>
    <name evidence="9" type="ORF">C7374_10835</name>
</gene>
<evidence type="ECO:0000256" key="1">
    <source>
        <dbReference type="ARBA" id="ARBA00004651"/>
    </source>
</evidence>
<keyword evidence="6 7" id="KW-0472">Membrane</keyword>
<dbReference type="InterPro" id="IPR035906">
    <property type="entry name" value="MetI-like_sf"/>
</dbReference>
<evidence type="ECO:0000313" key="9">
    <source>
        <dbReference type="EMBL" id="RAK27830.1"/>
    </source>
</evidence>
<dbReference type="SUPFAM" id="SSF161098">
    <property type="entry name" value="MetI-like"/>
    <property type="match status" value="1"/>
</dbReference>
<feature type="transmembrane region" description="Helical" evidence="7">
    <location>
        <begin position="119"/>
        <end position="139"/>
    </location>
</feature>
<reference evidence="9 10" key="1">
    <citation type="submission" date="2018-06" db="EMBL/GenBank/DDBJ databases">
        <title>Genomic Encyclopedia of Type Strains, Phase IV (KMG-IV): sequencing the most valuable type-strain genomes for metagenomic binning, comparative biology and taxonomic classification.</title>
        <authorList>
            <person name="Goeker M."/>
        </authorList>
    </citation>
    <scope>NUCLEOTIDE SEQUENCE [LARGE SCALE GENOMIC DNA]</scope>
    <source>
        <strain evidence="9 10">DSM 26720</strain>
    </source>
</reference>
<dbReference type="PANTHER" id="PTHR30193:SF37">
    <property type="entry name" value="INNER MEMBRANE ABC TRANSPORTER PERMEASE PROTEIN YCJO"/>
    <property type="match status" value="1"/>
</dbReference>
<dbReference type="Gene3D" id="1.10.3720.10">
    <property type="entry name" value="MetI-like"/>
    <property type="match status" value="1"/>
</dbReference>
<sequence length="305" mass="33635">MVENAGIARNNNVAFREFIEKIRGFGFAAPAFLLLLLLHIIPLLVLAVLSLTDYQFGDLSLNFIGLKNFANAMQDDAFRRSMVNTFIYVAIVVPGSVGFGLLFALLVHGRTKSRPIYEVIFFLPVTATLIAMASVWKFLLHPSLGPINAIITMMGFQPINFLSDPVYALPTLAVIGIWQLVGFNMVLFLAGLSTIPKDLYEAAEIDGIAGPIDRFLTVTWPMLGPTTMFVLITTSITAFKVFDTVVAMTRGGPQGSTEVILYAIYLEGFQYFSTAYAAALTLVFLVFVLIFSGMQTFLIDKKVHY</sequence>
<dbReference type="PROSITE" id="PS50928">
    <property type="entry name" value="ABC_TM1"/>
    <property type="match status" value="1"/>
</dbReference>
<evidence type="ECO:0000256" key="5">
    <source>
        <dbReference type="ARBA" id="ARBA00022989"/>
    </source>
</evidence>
<evidence type="ECO:0000256" key="7">
    <source>
        <dbReference type="RuleBase" id="RU363032"/>
    </source>
</evidence>
<protein>
    <submittedName>
        <fullName evidence="9">Carbohydrate ABC transporter membrane protein 1 (CUT1 family)</fullName>
    </submittedName>
</protein>
<evidence type="ECO:0000256" key="4">
    <source>
        <dbReference type="ARBA" id="ARBA00022692"/>
    </source>
</evidence>
<comment type="similarity">
    <text evidence="7">Belongs to the binding-protein-dependent transport system permease family.</text>
</comment>
<name>A0A364JU62_9HYPH</name>
<keyword evidence="10" id="KW-1185">Reference proteome</keyword>
<feature type="transmembrane region" description="Helical" evidence="7">
    <location>
        <begin position="25"/>
        <end position="51"/>
    </location>
</feature>
<dbReference type="GO" id="GO:0055085">
    <property type="term" value="P:transmembrane transport"/>
    <property type="evidence" value="ECO:0007669"/>
    <property type="project" value="InterPro"/>
</dbReference>